<accession>A0A4T0UKR7</accession>
<dbReference type="CDD" id="cd07067">
    <property type="entry name" value="HP_PGM_like"/>
    <property type="match status" value="1"/>
</dbReference>
<keyword evidence="2" id="KW-1185">Reference proteome</keyword>
<comment type="caution">
    <text evidence="1">The sequence shown here is derived from an EMBL/GenBank/DDBJ whole genome shotgun (WGS) entry which is preliminary data.</text>
</comment>
<protein>
    <submittedName>
        <fullName evidence="1">Histidine phosphatase family protein</fullName>
    </submittedName>
</protein>
<dbReference type="EMBL" id="STGJ01000018">
    <property type="protein sequence ID" value="TIC79230.1"/>
    <property type="molecule type" value="Genomic_DNA"/>
</dbReference>
<proteinExistence type="predicted"/>
<evidence type="ECO:0000313" key="2">
    <source>
        <dbReference type="Proteomes" id="UP000308891"/>
    </source>
</evidence>
<dbReference type="SUPFAM" id="SSF53254">
    <property type="entry name" value="Phosphoglycerate mutase-like"/>
    <property type="match status" value="1"/>
</dbReference>
<dbReference type="Gene3D" id="3.40.50.1240">
    <property type="entry name" value="Phosphoglycerate mutase-like"/>
    <property type="match status" value="1"/>
</dbReference>
<gene>
    <name evidence="1" type="ORF">E5K04_14105</name>
</gene>
<dbReference type="OrthoDB" id="9814783at2"/>
<dbReference type="Pfam" id="PF00300">
    <property type="entry name" value="His_Phos_1"/>
    <property type="match status" value="1"/>
</dbReference>
<dbReference type="RefSeq" id="WP_136555241.1">
    <property type="nucleotide sequence ID" value="NZ_STGJ01000018.1"/>
</dbReference>
<organism evidence="1 2">
    <name type="scientific">Crenobacter intestini</name>
    <dbReference type="NCBI Taxonomy" id="2563443"/>
    <lineage>
        <taxon>Bacteria</taxon>
        <taxon>Pseudomonadati</taxon>
        <taxon>Pseudomonadota</taxon>
        <taxon>Betaproteobacteria</taxon>
        <taxon>Neisseriales</taxon>
        <taxon>Neisseriaceae</taxon>
        <taxon>Crenobacter</taxon>
    </lineage>
</organism>
<dbReference type="InterPro" id="IPR013078">
    <property type="entry name" value="His_Pase_superF_clade-1"/>
</dbReference>
<evidence type="ECO:0000313" key="1">
    <source>
        <dbReference type="EMBL" id="TIC79230.1"/>
    </source>
</evidence>
<dbReference type="Proteomes" id="UP000308891">
    <property type="component" value="Unassembled WGS sequence"/>
</dbReference>
<reference evidence="1 2" key="1">
    <citation type="submission" date="2019-04" db="EMBL/GenBank/DDBJ databases">
        <title>Crenobacter sp. nov.</title>
        <authorList>
            <person name="Shi S."/>
        </authorList>
    </citation>
    <scope>NUCLEOTIDE SEQUENCE [LARGE SCALE GENOMIC DNA]</scope>
    <source>
        <strain evidence="1 2">GY 70310</strain>
    </source>
</reference>
<dbReference type="SMART" id="SM00855">
    <property type="entry name" value="PGAM"/>
    <property type="match status" value="1"/>
</dbReference>
<sequence>MDLILWRHAEAEDGNDDLARTLTRRGHKQAGQMAAWLRDRLPAHYELWVSEARRSQQTAGYLRKDFRVERGINPDIGWADVLKAIDWPHGGSRTVVVVGHQPYIGRIASSLLCEQPLYFSVKKGSVWWLQHKAHGDLEQVRLRVMMPVSMLQN</sequence>
<name>A0A4T0UKR7_9NEIS</name>
<dbReference type="AlphaFoldDB" id="A0A4T0UKR7"/>
<dbReference type="InterPro" id="IPR029033">
    <property type="entry name" value="His_PPase_superfam"/>
</dbReference>